<dbReference type="EMBL" id="VSSQ01049331">
    <property type="protein sequence ID" value="MPN03412.1"/>
    <property type="molecule type" value="Genomic_DNA"/>
</dbReference>
<proteinExistence type="predicted"/>
<gene>
    <name evidence="1" type="ORF">SDC9_150642</name>
</gene>
<organism evidence="1">
    <name type="scientific">bioreactor metagenome</name>
    <dbReference type="NCBI Taxonomy" id="1076179"/>
    <lineage>
        <taxon>unclassified sequences</taxon>
        <taxon>metagenomes</taxon>
        <taxon>ecological metagenomes</taxon>
    </lineage>
</organism>
<reference evidence="1" key="1">
    <citation type="submission" date="2019-08" db="EMBL/GenBank/DDBJ databases">
        <authorList>
            <person name="Kucharzyk K."/>
            <person name="Murdoch R.W."/>
            <person name="Higgins S."/>
            <person name="Loffler F."/>
        </authorList>
    </citation>
    <scope>NUCLEOTIDE SEQUENCE</scope>
</reference>
<evidence type="ECO:0000313" key="1">
    <source>
        <dbReference type="EMBL" id="MPN03412.1"/>
    </source>
</evidence>
<accession>A0A645EQ66</accession>
<protein>
    <submittedName>
        <fullName evidence="1">Uncharacterized protein</fullName>
    </submittedName>
</protein>
<sequence>MYRVFPTDAERSALWEARMRMSSAATFCHLYHCSLKFLNFLKKVFDITGII</sequence>
<name>A0A645EQ66_9ZZZZ</name>
<dbReference type="AlphaFoldDB" id="A0A645EQ66"/>
<comment type="caution">
    <text evidence="1">The sequence shown here is derived from an EMBL/GenBank/DDBJ whole genome shotgun (WGS) entry which is preliminary data.</text>
</comment>